<dbReference type="RefSeq" id="WP_187707585.1">
    <property type="nucleotide sequence ID" value="NZ_CP060823.1"/>
</dbReference>
<gene>
    <name evidence="1" type="ORF">IAR63_17680</name>
</gene>
<geneLocation type="plasmid" evidence="1 2">
    <name>p-r.curvispora1</name>
</geneLocation>
<proteinExistence type="predicted"/>
<protein>
    <submittedName>
        <fullName evidence="1">Uncharacterized protein</fullName>
    </submittedName>
</protein>
<dbReference type="KEGG" id="ccur:IAR63_17680"/>
<organism evidence="1 2">
    <name type="scientific">Cylindrospermopsis curvispora GIHE-G1</name>
    <dbReference type="NCBI Taxonomy" id="2666332"/>
    <lineage>
        <taxon>Bacteria</taxon>
        <taxon>Bacillati</taxon>
        <taxon>Cyanobacteriota</taxon>
        <taxon>Cyanophyceae</taxon>
        <taxon>Nostocales</taxon>
        <taxon>Aphanizomenonaceae</taxon>
        <taxon>Cylindrospermopsis</taxon>
    </lineage>
</organism>
<keyword evidence="2" id="KW-1185">Reference proteome</keyword>
<sequence length="54" mass="6127">MKTAVTILPKCHARLEAQVITYAIARRECFAIAPPYVQKFPLRRNTGNPECEIP</sequence>
<dbReference type="Proteomes" id="UP000516013">
    <property type="component" value="Plasmid p-r.curvispora1"/>
</dbReference>
<evidence type="ECO:0000313" key="2">
    <source>
        <dbReference type="Proteomes" id="UP000516013"/>
    </source>
</evidence>
<keyword evidence="1" id="KW-0614">Plasmid</keyword>
<reference evidence="1 2" key="1">
    <citation type="submission" date="2020-08" db="EMBL/GenBank/DDBJ databases">
        <title>Complete genome sequence of Raphidiopsis curvispora isolated from drinking water reservoir in South Korea.</title>
        <authorList>
            <person name="Jeong J."/>
        </authorList>
    </citation>
    <scope>NUCLEOTIDE SEQUENCE [LARGE SCALE GENOMIC DNA]</scope>
    <source>
        <strain evidence="1 2">GIHE-G1</strain>
        <plasmid evidence="1 2">p-r.curvispora1</plasmid>
    </source>
</reference>
<name>A0A7H0F5V4_9CYAN</name>
<accession>A0A7H0F5V4</accession>
<dbReference type="EMBL" id="CP060823">
    <property type="protein sequence ID" value="QNP31420.1"/>
    <property type="molecule type" value="Genomic_DNA"/>
</dbReference>
<evidence type="ECO:0000313" key="1">
    <source>
        <dbReference type="EMBL" id="QNP31420.1"/>
    </source>
</evidence>
<dbReference type="AlphaFoldDB" id="A0A7H0F5V4"/>